<dbReference type="OrthoDB" id="4246706at2"/>
<reference evidence="2 3" key="1">
    <citation type="submission" date="2018-08" db="EMBL/GenBank/DDBJ databases">
        <title>The complete genome sequence of Streptomyces seoulensis, a pioneer strain for nickel superoxide dismutase discovery.</title>
        <authorList>
            <person name="Shin J."/>
            <person name="Lee J.-S."/>
            <person name="Lee E.-J."/>
            <person name="Youn H.-D."/>
        </authorList>
    </citation>
    <scope>NUCLEOTIDE SEQUENCE [LARGE SCALE GENOMIC DNA]</scope>
    <source>
        <strain evidence="2 3">KCTC 9819</strain>
        <plasmid evidence="2 3">unnamed</plasmid>
    </source>
</reference>
<dbReference type="AlphaFoldDB" id="A0A4P6U4X8"/>
<keyword evidence="2" id="KW-0614">Plasmid</keyword>
<dbReference type="EMBL" id="CP032230">
    <property type="protein sequence ID" value="QBJ94473.1"/>
    <property type="molecule type" value="Genomic_DNA"/>
</dbReference>
<accession>A0A4P6U4X8</accession>
<dbReference type="Pfam" id="PF08378">
    <property type="entry name" value="NERD"/>
    <property type="match status" value="1"/>
</dbReference>
<organism evidence="2 3">
    <name type="scientific">Streptomyces seoulensis</name>
    <dbReference type="NCBI Taxonomy" id="73044"/>
    <lineage>
        <taxon>Bacteria</taxon>
        <taxon>Bacillati</taxon>
        <taxon>Actinomycetota</taxon>
        <taxon>Actinomycetes</taxon>
        <taxon>Kitasatosporales</taxon>
        <taxon>Streptomycetaceae</taxon>
        <taxon>Streptomyces</taxon>
    </lineage>
</organism>
<evidence type="ECO:0000313" key="2">
    <source>
        <dbReference type="EMBL" id="QBJ94473.1"/>
    </source>
</evidence>
<dbReference type="InterPro" id="IPR011528">
    <property type="entry name" value="NERD"/>
</dbReference>
<protein>
    <submittedName>
        <fullName evidence="2">NERD domain-containing protein</fullName>
    </submittedName>
</protein>
<proteinExistence type="predicted"/>
<keyword evidence="3" id="KW-1185">Reference proteome</keyword>
<dbReference type="STRING" id="73044.GCA_000725795_04857"/>
<evidence type="ECO:0000259" key="1">
    <source>
        <dbReference type="Pfam" id="PF08378"/>
    </source>
</evidence>
<sequence length="226" mass="24137">MGTPLPGRPPYRSECRVSAAGGSVSRWGEEQRQAARRGVWRRFLAALGLSPAARRADAHAAACNAGAEGERRTAALLQPLEAVGWKVLHDRAIPGARSANADHVLVSPGARVFLVDSKLWSSRYLVHAAGGTLWHGEAGHKPANRSRDLRSVLYETDLIARALGVPVQPVIAVHNAPVAGSGFTVREVPVVPTDRLVEVLRVNDGPPARREAAALARRATVVLPSY</sequence>
<name>A0A4P6U4X8_STRSO</name>
<dbReference type="Proteomes" id="UP000292547">
    <property type="component" value="Plasmid unnamed"/>
</dbReference>
<gene>
    <name evidence="2" type="ORF">D0Z67_29330</name>
</gene>
<geneLocation type="plasmid" evidence="2">
    <name>unnamed</name>
</geneLocation>
<evidence type="ECO:0000313" key="3">
    <source>
        <dbReference type="Proteomes" id="UP000292547"/>
    </source>
</evidence>
<feature type="domain" description="NERD" evidence="1">
    <location>
        <begin position="65"/>
        <end position="172"/>
    </location>
</feature>
<dbReference type="KEGG" id="sseo:D0Z67_29330"/>